<gene>
    <name evidence="1" type="ORF">VAS14_00196</name>
</gene>
<comment type="caution">
    <text evidence="1">The sequence shown here is derived from an EMBL/GenBank/DDBJ whole genome shotgun (WGS) entry which is preliminary data.</text>
</comment>
<sequence>MSIFNIRSKARHQVDEAQIKVANWKLACFALFLLCVLQAVGIIVYPNFIKIHHPPDTSKSMLTTLNEIPSAQVQGFSFMILQQLNNLKDDGVYTAQNQLTRLRCFMTEDYYYLKLRTAQNAALSVKDRNRAMSVYSDIPPNPYEQVKKLTSTSWNVKLYTTITESANGELIKDSVPFLYNLQVVADNSDPSCNEYGLKIAGENDVPRRIRTEIK</sequence>
<evidence type="ECO:0000313" key="1">
    <source>
        <dbReference type="EMBL" id="EAS62442.1"/>
    </source>
</evidence>
<dbReference type="Proteomes" id="UP000001603">
    <property type="component" value="Unassembled WGS sequence"/>
</dbReference>
<dbReference type="AlphaFoldDB" id="Q1ZJT0"/>
<dbReference type="EMBL" id="AAOJ01000020">
    <property type="protein sequence ID" value="EAS62442.1"/>
    <property type="molecule type" value="Genomic_DNA"/>
</dbReference>
<proteinExistence type="predicted"/>
<evidence type="ECO:0000313" key="2">
    <source>
        <dbReference type="Proteomes" id="UP000001603"/>
    </source>
</evidence>
<dbReference type="RefSeq" id="WP_005363281.1">
    <property type="nucleotide sequence ID" value="NZ_AAOJ01000020.1"/>
</dbReference>
<protein>
    <submittedName>
        <fullName evidence="1">Uncharacterized protein</fullName>
    </submittedName>
</protein>
<dbReference type="OrthoDB" id="8558441at2"/>
<name>Q1ZJT0_PHOAS</name>
<reference evidence="1 2" key="1">
    <citation type="journal article" date="2009" name="Proc. Natl. Acad. Sci. U.S.A.">
        <title>The genomic basis of trophic strategy in marine bacteria.</title>
        <authorList>
            <person name="Lauro F.M."/>
            <person name="McDougald D."/>
            <person name="Thomas T."/>
            <person name="Williams T.J."/>
            <person name="Egan S."/>
            <person name="Rice S."/>
            <person name="DeMaere M.Z."/>
            <person name="Ting L."/>
            <person name="Ertan H."/>
            <person name="Johnson J."/>
            <person name="Ferriera S."/>
            <person name="Lapidus A."/>
            <person name="Anderson I."/>
            <person name="Kyrpides N."/>
            <person name="Munk A.C."/>
            <person name="Detter C."/>
            <person name="Han C.S."/>
            <person name="Brown M.V."/>
            <person name="Robb F.T."/>
            <person name="Kjelleberg S."/>
            <person name="Cavicchioli R."/>
        </authorList>
    </citation>
    <scope>NUCLEOTIDE SEQUENCE [LARGE SCALE GENOMIC DNA]</scope>
    <source>
        <strain evidence="1 2">S14</strain>
    </source>
</reference>
<dbReference type="InterPro" id="IPR021548">
    <property type="entry name" value="DUF2895"/>
</dbReference>
<dbReference type="Pfam" id="PF11444">
    <property type="entry name" value="DUF2895"/>
    <property type="match status" value="1"/>
</dbReference>
<dbReference type="HOGENOM" id="CLU_1287882_0_0_6"/>
<organism evidence="1 2">
    <name type="scientific">Photobacterium angustum (strain S14 / CCUG 15956)</name>
    <name type="common">Vibrio sp. (strain S14 / CCUG 15956)</name>
    <dbReference type="NCBI Taxonomy" id="314292"/>
    <lineage>
        <taxon>Bacteria</taxon>
        <taxon>Pseudomonadati</taxon>
        <taxon>Pseudomonadota</taxon>
        <taxon>Gammaproteobacteria</taxon>
        <taxon>Vibrionales</taxon>
        <taxon>Vibrionaceae</taxon>
        <taxon>Photobacterium</taxon>
    </lineage>
</organism>
<accession>Q1ZJT0</accession>